<reference evidence="6" key="2">
    <citation type="submission" date="2025-08" db="UniProtKB">
        <authorList>
            <consortium name="Ensembl"/>
        </authorList>
    </citation>
    <scope>IDENTIFICATION</scope>
</reference>
<keyword evidence="4" id="KW-0145">Chemotaxis</keyword>
<dbReference type="AlphaFoldDB" id="A0A3B4CR80"/>
<dbReference type="PANTHER" id="PTHR12015:SF108">
    <property type="entry name" value="C-C MOTIF CHEMOKINE 20"/>
    <property type="match status" value="1"/>
</dbReference>
<reference evidence="6" key="3">
    <citation type="submission" date="2025-09" db="UniProtKB">
        <authorList>
            <consortium name="Ensembl"/>
        </authorList>
    </citation>
    <scope>IDENTIFICATION</scope>
</reference>
<dbReference type="InterPro" id="IPR000827">
    <property type="entry name" value="Chemokine_CC_CS"/>
</dbReference>
<sequence length="117" mass="12811">MASAGVSSLCVALWLTGLILSSNLTVSFGDQAVDCCLSVSNQPIPRQILAGYTEQVKGDGCHIHAVLFRTKKNKVLCAPPDAPWIKDRKNWVDKLVKQCKEKEFKGKQCQNVKPTPA</sequence>
<dbReference type="SUPFAM" id="SSF54117">
    <property type="entry name" value="Interleukin 8-like chemokines"/>
    <property type="match status" value="1"/>
</dbReference>
<dbReference type="RefSeq" id="XP_017560504.1">
    <property type="nucleotide sequence ID" value="XM_017705015.2"/>
</dbReference>
<dbReference type="OrthoDB" id="8900217at2759"/>
<dbReference type="STRING" id="42514.ENSPNAP00000014592"/>
<name>A0A3B4CR80_PYGNA</name>
<dbReference type="GO" id="GO:0005615">
    <property type="term" value="C:extracellular space"/>
    <property type="evidence" value="ECO:0007669"/>
    <property type="project" value="UniProtKB-KW"/>
</dbReference>
<organism evidence="6 7">
    <name type="scientific">Pygocentrus nattereri</name>
    <name type="common">Red-bellied piranha</name>
    <dbReference type="NCBI Taxonomy" id="42514"/>
    <lineage>
        <taxon>Eukaryota</taxon>
        <taxon>Metazoa</taxon>
        <taxon>Chordata</taxon>
        <taxon>Craniata</taxon>
        <taxon>Vertebrata</taxon>
        <taxon>Euteleostomi</taxon>
        <taxon>Actinopterygii</taxon>
        <taxon>Neopterygii</taxon>
        <taxon>Teleostei</taxon>
        <taxon>Ostariophysi</taxon>
        <taxon>Characiformes</taxon>
        <taxon>Characoidei</taxon>
        <taxon>Pygocentrus</taxon>
    </lineage>
</organism>
<dbReference type="PANTHER" id="PTHR12015">
    <property type="entry name" value="SMALL INDUCIBLE CYTOKINE A"/>
    <property type="match status" value="1"/>
</dbReference>
<dbReference type="InterPro" id="IPR039809">
    <property type="entry name" value="Chemokine_b/g/d"/>
</dbReference>
<keyword evidence="2 4" id="KW-0202">Cytokine</keyword>
<evidence type="ECO:0000256" key="3">
    <source>
        <dbReference type="ARBA" id="ARBA00023157"/>
    </source>
</evidence>
<dbReference type="InterPro" id="IPR001811">
    <property type="entry name" value="Chemokine_IL8-like_dom"/>
</dbReference>
<dbReference type="GO" id="GO:0009953">
    <property type="term" value="P:dorsal/ventral pattern formation"/>
    <property type="evidence" value="ECO:0007669"/>
    <property type="project" value="Ensembl"/>
</dbReference>
<evidence type="ECO:0000259" key="5">
    <source>
        <dbReference type="SMART" id="SM00199"/>
    </source>
</evidence>
<feature type="signal peptide" evidence="4">
    <location>
        <begin position="1"/>
        <end position="29"/>
    </location>
</feature>
<dbReference type="Ensembl" id="ENSPNAT00000022495.2">
    <property type="protein sequence ID" value="ENSPNAP00000014592.1"/>
    <property type="gene ID" value="ENSPNAG00000020480.2"/>
</dbReference>
<comment type="subcellular location">
    <subcellularLocation>
        <location evidence="4">Secreted</location>
    </subcellularLocation>
</comment>
<evidence type="ECO:0000313" key="7">
    <source>
        <dbReference type="Proteomes" id="UP001501920"/>
    </source>
</evidence>
<dbReference type="OMA" id="QIPMDCC"/>
<dbReference type="Pfam" id="PF00048">
    <property type="entry name" value="IL8"/>
    <property type="match status" value="1"/>
</dbReference>
<keyword evidence="4" id="KW-0732">Signal</keyword>
<evidence type="ECO:0000256" key="2">
    <source>
        <dbReference type="ARBA" id="ARBA00022514"/>
    </source>
</evidence>
<dbReference type="Proteomes" id="UP001501920">
    <property type="component" value="Chromosome 20"/>
</dbReference>
<dbReference type="GO" id="GO:0008009">
    <property type="term" value="F:chemokine activity"/>
    <property type="evidence" value="ECO:0007669"/>
    <property type="project" value="InterPro"/>
</dbReference>
<dbReference type="GeneID" id="108431693"/>
<feature type="domain" description="Chemokine interleukin-8-like" evidence="5">
    <location>
        <begin position="32"/>
        <end position="92"/>
    </location>
</feature>
<comment type="similarity">
    <text evidence="1 4">Belongs to the intercrine beta (chemokine CC) family.</text>
</comment>
<dbReference type="Gene3D" id="2.40.50.40">
    <property type="match status" value="1"/>
</dbReference>
<proteinExistence type="inferred from homology"/>
<dbReference type="InterPro" id="IPR036048">
    <property type="entry name" value="Interleukin_8-like_sf"/>
</dbReference>
<dbReference type="GO" id="GO:0006955">
    <property type="term" value="P:immune response"/>
    <property type="evidence" value="ECO:0007669"/>
    <property type="project" value="InterPro"/>
</dbReference>
<evidence type="ECO:0000256" key="1">
    <source>
        <dbReference type="ARBA" id="ARBA00010868"/>
    </source>
</evidence>
<keyword evidence="4" id="KW-0964">Secreted</keyword>
<evidence type="ECO:0000256" key="4">
    <source>
        <dbReference type="RuleBase" id="RU361150"/>
    </source>
</evidence>
<accession>A0A3B4CR80</accession>
<evidence type="ECO:0000313" key="6">
    <source>
        <dbReference type="Ensembl" id="ENSPNAP00000014592.1"/>
    </source>
</evidence>
<protein>
    <recommendedName>
        <fullName evidence="4">C-C motif chemokine</fullName>
    </recommendedName>
</protein>
<keyword evidence="7" id="KW-1185">Reference proteome</keyword>
<keyword evidence="3" id="KW-1015">Disulfide bond</keyword>
<feature type="chain" id="PRO_5017101115" description="C-C motif chemokine" evidence="4">
    <location>
        <begin position="30"/>
        <end position="117"/>
    </location>
</feature>
<dbReference type="GeneTree" id="ENSGT00730000112019"/>
<reference evidence="6 7" key="1">
    <citation type="submission" date="2020-10" db="EMBL/GenBank/DDBJ databases">
        <title>Pygocentrus nattereri (red-bellied piranha) genome, fPygNat1, primary haplotype.</title>
        <authorList>
            <person name="Myers G."/>
            <person name="Meyer A."/>
            <person name="Karagic N."/>
            <person name="Pippel M."/>
            <person name="Winkler S."/>
            <person name="Tracey A."/>
            <person name="Wood J."/>
            <person name="Formenti G."/>
            <person name="Howe K."/>
            <person name="Fedrigo O."/>
            <person name="Jarvis E.D."/>
        </authorList>
    </citation>
    <scope>NUCLEOTIDE SEQUENCE [LARGE SCALE GENOMIC DNA]</scope>
</reference>
<dbReference type="SMART" id="SM00199">
    <property type="entry name" value="SCY"/>
    <property type="match status" value="1"/>
</dbReference>
<dbReference type="PROSITE" id="PS00472">
    <property type="entry name" value="SMALL_CYTOKINES_CC"/>
    <property type="match status" value="1"/>
</dbReference>